<dbReference type="PANTHER" id="PTHR13501">
    <property type="entry name" value="CHLOROPLAST 50S RIBOSOMAL PROTEIN L22-RELATED"/>
    <property type="match status" value="1"/>
</dbReference>
<keyword evidence="11" id="KW-1133">Transmembrane helix</keyword>
<keyword evidence="5 8" id="KW-0689">Ribosomal protein</keyword>
<dbReference type="InterPro" id="IPR005727">
    <property type="entry name" value="Ribosomal_uL22_bac/chlpt-type"/>
</dbReference>
<dbReference type="CDD" id="cd00336">
    <property type="entry name" value="Ribosomal_L22"/>
    <property type="match status" value="1"/>
</dbReference>
<comment type="similarity">
    <text evidence="1 8 9">Belongs to the universal ribosomal protein uL22 family.</text>
</comment>
<evidence type="ECO:0000256" key="10">
    <source>
        <dbReference type="RuleBase" id="RU004009"/>
    </source>
</evidence>
<evidence type="ECO:0000256" key="8">
    <source>
        <dbReference type="HAMAP-Rule" id="MF_01331"/>
    </source>
</evidence>
<evidence type="ECO:0000256" key="2">
    <source>
        <dbReference type="ARBA" id="ARBA00022640"/>
    </source>
</evidence>
<evidence type="ECO:0000313" key="12">
    <source>
        <dbReference type="EMBL" id="APP89423.1"/>
    </source>
</evidence>
<evidence type="ECO:0000256" key="3">
    <source>
        <dbReference type="ARBA" id="ARBA00022730"/>
    </source>
</evidence>
<evidence type="ECO:0000256" key="9">
    <source>
        <dbReference type="RuleBase" id="RU004005"/>
    </source>
</evidence>
<keyword evidence="11" id="KW-0472">Membrane</keyword>
<dbReference type="InterPro" id="IPR036394">
    <property type="entry name" value="Ribosomal_uL22_sf"/>
</dbReference>
<dbReference type="Pfam" id="PF00237">
    <property type="entry name" value="Ribosomal_L22"/>
    <property type="match status" value="1"/>
</dbReference>
<organism evidence="12">
    <name type="scientific">Nitella hyalina</name>
    <name type="common">Many-branched stonewort</name>
    <dbReference type="NCBI Taxonomy" id="181804"/>
    <lineage>
        <taxon>Eukaryota</taxon>
        <taxon>Viridiplantae</taxon>
        <taxon>Streptophyta</taxon>
        <taxon>Charophyceae</taxon>
        <taxon>Charales</taxon>
        <taxon>Characeae</taxon>
        <taxon>Nitella</taxon>
    </lineage>
</organism>
<keyword evidence="4 8" id="KW-0694">RNA-binding</keyword>
<name>A0A2H4G387_NITHY</name>
<geneLocation type="chloroplast" evidence="12"/>
<dbReference type="GO" id="GO:0019843">
    <property type="term" value="F:rRNA binding"/>
    <property type="evidence" value="ECO:0007669"/>
    <property type="project" value="UniProtKB-UniRule"/>
</dbReference>
<comment type="subcellular location">
    <subcellularLocation>
        <location evidence="8 10">Plastid</location>
        <location evidence="8 10">Chloroplast</location>
    </subcellularLocation>
</comment>
<keyword evidence="3 8" id="KW-0699">rRNA-binding</keyword>
<evidence type="ECO:0000256" key="4">
    <source>
        <dbReference type="ARBA" id="ARBA00022884"/>
    </source>
</evidence>
<accession>A0A2H4G387</accession>
<dbReference type="GO" id="GO:0003735">
    <property type="term" value="F:structural constituent of ribosome"/>
    <property type="evidence" value="ECO:0007669"/>
    <property type="project" value="InterPro"/>
</dbReference>
<protein>
    <recommendedName>
        <fullName evidence="7 8">Large ribosomal subunit protein uL22c</fullName>
    </recommendedName>
</protein>
<evidence type="ECO:0000256" key="6">
    <source>
        <dbReference type="ARBA" id="ARBA00023274"/>
    </source>
</evidence>
<sequence>MNQRKEKLSPTVQASLKSLNISFHKARKVINQIRGCSYEKALMILEFMPYRACKPITQLISSAAANASNNLGLKKDTLFISQAKVDQGITIKRFQPRAQGRAYPIRKSTCHITIIMNSKNKKIEVNLLNFFYFLFLEFMIQRNKKNHGTKNKSTWFPSWLYATTSFSLVCKIKLLFNPIRRR</sequence>
<comment type="subunit">
    <text evidence="8">Part of the 50S ribosomal subunit.</text>
</comment>
<evidence type="ECO:0000256" key="11">
    <source>
        <dbReference type="SAM" id="Phobius"/>
    </source>
</evidence>
<dbReference type="InterPro" id="IPR047867">
    <property type="entry name" value="Ribosomal_uL22_bac/org-type"/>
</dbReference>
<dbReference type="NCBIfam" id="TIGR01044">
    <property type="entry name" value="rplV_bact"/>
    <property type="match status" value="1"/>
</dbReference>
<proteinExistence type="inferred from homology"/>
<evidence type="ECO:0000256" key="5">
    <source>
        <dbReference type="ARBA" id="ARBA00022980"/>
    </source>
</evidence>
<comment type="function">
    <text evidence="8 10">The globular domain of the protein is located near the polypeptide exit tunnel on the outside of the subunit, while an extended beta-hairpin is found that lines the wall of the exit tunnel in the center of the 70S ribosome.</text>
</comment>
<keyword evidence="6 8" id="KW-0687">Ribonucleoprotein</keyword>
<dbReference type="GO" id="GO:0006412">
    <property type="term" value="P:translation"/>
    <property type="evidence" value="ECO:0007669"/>
    <property type="project" value="UniProtKB-UniRule"/>
</dbReference>
<dbReference type="InterPro" id="IPR018260">
    <property type="entry name" value="Ribosomal_uL22_CS"/>
</dbReference>
<comment type="function">
    <text evidence="8 10">This protein binds specifically to 23S rRNA.</text>
</comment>
<dbReference type="Gene3D" id="3.90.470.10">
    <property type="entry name" value="Ribosomal protein L22/L17"/>
    <property type="match status" value="1"/>
</dbReference>
<gene>
    <name evidence="8 12" type="primary">rpl22</name>
</gene>
<evidence type="ECO:0000256" key="1">
    <source>
        <dbReference type="ARBA" id="ARBA00009451"/>
    </source>
</evidence>
<dbReference type="PROSITE" id="PS00464">
    <property type="entry name" value="RIBOSOMAL_L22"/>
    <property type="match status" value="1"/>
</dbReference>
<dbReference type="InterPro" id="IPR001063">
    <property type="entry name" value="Ribosomal_uL22"/>
</dbReference>
<feature type="transmembrane region" description="Helical" evidence="11">
    <location>
        <begin position="160"/>
        <end position="176"/>
    </location>
</feature>
<dbReference type="GO" id="GO:0009507">
    <property type="term" value="C:chloroplast"/>
    <property type="evidence" value="ECO:0007669"/>
    <property type="project" value="UniProtKB-SubCell"/>
</dbReference>
<dbReference type="GO" id="GO:0015934">
    <property type="term" value="C:large ribosomal subunit"/>
    <property type="evidence" value="ECO:0007669"/>
    <property type="project" value="InterPro"/>
</dbReference>
<feature type="transmembrane region" description="Helical" evidence="11">
    <location>
        <begin position="123"/>
        <end position="140"/>
    </location>
</feature>
<keyword evidence="11" id="KW-0812">Transmembrane</keyword>
<dbReference type="HAMAP" id="MF_01331_B">
    <property type="entry name" value="Ribosomal_uL22_B"/>
    <property type="match status" value="1"/>
</dbReference>
<dbReference type="AlphaFoldDB" id="A0A2H4G387"/>
<reference evidence="12" key="1">
    <citation type="submission" date="2016-05" db="EMBL/GenBank/DDBJ databases">
        <authorList>
            <person name="Lavstsen T."/>
            <person name="Jespersen J.S."/>
        </authorList>
    </citation>
    <scope>NUCLEOTIDE SEQUENCE</scope>
</reference>
<evidence type="ECO:0000256" key="7">
    <source>
        <dbReference type="ARBA" id="ARBA00035285"/>
    </source>
</evidence>
<dbReference type="EMBL" id="KX306884">
    <property type="protein sequence ID" value="APP89423.1"/>
    <property type="molecule type" value="Genomic_DNA"/>
</dbReference>
<dbReference type="SUPFAM" id="SSF54843">
    <property type="entry name" value="Ribosomal protein L22"/>
    <property type="match status" value="1"/>
</dbReference>
<keyword evidence="2 12" id="KW-0934">Plastid</keyword>
<keyword evidence="12" id="KW-0150">Chloroplast</keyword>
<dbReference type="PANTHER" id="PTHR13501:SF10">
    <property type="entry name" value="LARGE RIBOSOMAL SUBUNIT PROTEIN UL22M"/>
    <property type="match status" value="1"/>
</dbReference>